<dbReference type="OrthoDB" id="8445115at2"/>
<sequence length="1295" mass="140144">MATLVLSAAGMALGGSIGGSVLGLSSAMLGRAAGAMLGRAIDERVLGAGSAPVETGRIDRFRLTGASEGAPVARVHGAVRLAGQVIWATRFRETATTEGAGGKGAPQPEVTSYGYTVSLAIALCEGEITGVGRIWADGTEIATTDLQLSVYQGTEDQLPDPRLEAVEGAGRVPAFRGIAYVVIEDLPLGRFGNRVPQLSFEVFRPAPERPDDQAEDIARLLRGVALIPGTGEYALATTPVYLDHGFADRRPANISTPQGRPDLLVSLDQLCTELPRLQSVSLVACWFGNDLRAGHCRVEPKVESHEADGEGMPWSVSGVTRAQATLVPREGHRPVYGGTPTDASVTEAIREIRRRGKAVVFYPFLLMDQLAGDALPDPYGGASQPALPWRGRITLSVAPGRPGSPDGTAHAEAEVAAFFGEARPDHFAPQTTGVAYSGPAEWSFRRMILHYAHLCAAAGGVEAFYIGTEMRELTFIRGPQGYPAVEALRRLAREVKAILPGAKITYAADWSEYHGHQPPGTSDKVFHLDPLWADPAIDVIGIDNYMPLSDWRDGTDHLDAPWGDIHSIDYLAANVAGGELHDWFYASAADRAAQRRTPIADGQGEPWIWRLKDLKSWWSNPHHDRVNGLRSASPTAWVPLSKPIWFTEIGCATLDKATNEPNRFLDPKSSESVLPHFSNGRRDDLIQQCYFRALFRHWSDPANNPVSPHYGGPMVDMDRAHAWAWDARPFPAFPARNDLWGDGINYHRGHWLNGRTSARDLASVVQEICRDSGAPEPDTAHLHGLLRGMLIEAPGTAREALQPLMLAHGFDAAERDGRLVFRSRSGMAGTELDPAAMVHDPRAGATVTRIRAPEAELAGRVEVGFLEHGGDYASVSAEVRLPDDDRPTLSRNALPLVLLREEGTALAERWLQESRVARDALRLALPPSQAHLGPGDAIRLDGASWRIDRVEETGARTIEALRVEPGLWSVPDTEDASRPPRPFAVPAPVEALFLDLPLLSGDEVAHAPHVAFAATRWPGPVLLRSSDTDADYRTVLTQPAPATVGITLTSLSAAPPGIWDRGPALRVRLVSGTLASVGPERVLGGAAAAAVGDGSPGNWEILQFAEAELVAPRTWDLKLRLRGQGGTDGVMPPIWPAGSRFVLLDGAVTQWPFPAGWRNGLRHYRWGPAGRLSSDPSWRHMSVAFQGTGLRPYPVCHLRARRSPDGVVLSWVRRTRIDSDSWSGPEVPLGEEREAYRLRLLRGETVLRELDTSIPTWTYSAAMQAQDGVGPVLAEVAQVSDRFGSGPARTIDLPT</sequence>
<evidence type="ECO:0000313" key="4">
    <source>
        <dbReference type="EMBL" id="TNC73398.1"/>
    </source>
</evidence>
<dbReference type="InterPro" id="IPR017853">
    <property type="entry name" value="GH"/>
</dbReference>
<feature type="domain" description="GTA TIM-barrel-like" evidence="1">
    <location>
        <begin position="442"/>
        <end position="734"/>
    </location>
</feature>
<dbReference type="Pfam" id="PF13547">
    <property type="entry name" value="GTA_TIM"/>
    <property type="match status" value="1"/>
</dbReference>
<dbReference type="Pfam" id="PF23666">
    <property type="entry name" value="Rcc01698_C"/>
    <property type="match status" value="1"/>
</dbReference>
<dbReference type="InterPro" id="IPR025195">
    <property type="entry name" value="GTA_TIM_dom"/>
</dbReference>
<dbReference type="RefSeq" id="WP_139080721.1">
    <property type="nucleotide sequence ID" value="NZ_VDFV01000004.1"/>
</dbReference>
<protein>
    <submittedName>
        <fullName evidence="4">Host specificity protein</fullName>
    </submittedName>
</protein>
<feature type="domain" description="Tip attachment protein J" evidence="2">
    <location>
        <begin position="794"/>
        <end position="951"/>
    </location>
</feature>
<dbReference type="Pfam" id="PF13550">
    <property type="entry name" value="Phage-tail_3"/>
    <property type="match status" value="1"/>
</dbReference>
<reference evidence="4 5" key="1">
    <citation type="submission" date="2019-06" db="EMBL/GenBank/DDBJ databases">
        <authorList>
            <person name="Jiang L."/>
        </authorList>
    </citation>
    <scope>NUCLEOTIDE SEQUENCE [LARGE SCALE GENOMIC DNA]</scope>
    <source>
        <strain evidence="4 5">YIM 48858</strain>
    </source>
</reference>
<evidence type="ECO:0000259" key="1">
    <source>
        <dbReference type="Pfam" id="PF13547"/>
    </source>
</evidence>
<organism evidence="4 5">
    <name type="scientific">Rubellimicrobium roseum</name>
    <dbReference type="NCBI Taxonomy" id="687525"/>
    <lineage>
        <taxon>Bacteria</taxon>
        <taxon>Pseudomonadati</taxon>
        <taxon>Pseudomonadota</taxon>
        <taxon>Alphaproteobacteria</taxon>
        <taxon>Rhodobacterales</taxon>
        <taxon>Roseobacteraceae</taxon>
        <taxon>Rubellimicrobium</taxon>
    </lineage>
</organism>
<gene>
    <name evidence="4" type="ORF">FHG71_06035</name>
</gene>
<dbReference type="Proteomes" id="UP000305709">
    <property type="component" value="Unassembled WGS sequence"/>
</dbReference>
<evidence type="ECO:0000259" key="3">
    <source>
        <dbReference type="Pfam" id="PF23666"/>
    </source>
</evidence>
<dbReference type="Gene3D" id="3.20.20.80">
    <property type="entry name" value="Glycosidases"/>
    <property type="match status" value="1"/>
</dbReference>
<feature type="domain" description="Rcc01698-like C-terminal" evidence="3">
    <location>
        <begin position="1042"/>
        <end position="1142"/>
    </location>
</feature>
<evidence type="ECO:0000313" key="5">
    <source>
        <dbReference type="Proteomes" id="UP000305709"/>
    </source>
</evidence>
<dbReference type="EMBL" id="VDFV01000004">
    <property type="protein sequence ID" value="TNC73398.1"/>
    <property type="molecule type" value="Genomic_DNA"/>
</dbReference>
<dbReference type="InterPro" id="IPR056490">
    <property type="entry name" value="Rcc01698_C"/>
</dbReference>
<dbReference type="InterPro" id="IPR032876">
    <property type="entry name" value="J_dom"/>
</dbReference>
<evidence type="ECO:0000259" key="2">
    <source>
        <dbReference type="Pfam" id="PF13550"/>
    </source>
</evidence>
<accession>A0A5C4NJ07</accession>
<comment type="caution">
    <text evidence="4">The sequence shown here is derived from an EMBL/GenBank/DDBJ whole genome shotgun (WGS) entry which is preliminary data.</text>
</comment>
<keyword evidence="5" id="KW-1185">Reference proteome</keyword>
<dbReference type="SUPFAM" id="SSF51445">
    <property type="entry name" value="(Trans)glycosidases"/>
    <property type="match status" value="1"/>
</dbReference>
<proteinExistence type="predicted"/>
<name>A0A5C4NJ07_9RHOB</name>
<dbReference type="CDD" id="cd19607">
    <property type="entry name" value="GTA_TIM-barrel-like"/>
    <property type="match status" value="1"/>
</dbReference>